<feature type="repeat" description="TPR" evidence="1">
    <location>
        <begin position="1"/>
        <end position="23"/>
    </location>
</feature>
<dbReference type="Pfam" id="PF13181">
    <property type="entry name" value="TPR_8"/>
    <property type="match status" value="2"/>
</dbReference>
<dbReference type="PROSITE" id="PS50293">
    <property type="entry name" value="TPR_REGION"/>
    <property type="match status" value="2"/>
</dbReference>
<evidence type="ECO:0000313" key="3">
    <source>
        <dbReference type="Proteomes" id="UP000826725"/>
    </source>
</evidence>
<keyword evidence="3" id="KW-1185">Reference proteome</keyword>
<feature type="repeat" description="TPR" evidence="1">
    <location>
        <begin position="61"/>
        <end position="94"/>
    </location>
</feature>
<evidence type="ECO:0000256" key="1">
    <source>
        <dbReference type="PROSITE-ProRule" id="PRU00339"/>
    </source>
</evidence>
<dbReference type="PANTHER" id="PTHR12558:SF13">
    <property type="entry name" value="CELL DIVISION CYCLE PROTEIN 27 HOMOLOG"/>
    <property type="match status" value="1"/>
</dbReference>
<evidence type="ECO:0000313" key="2">
    <source>
        <dbReference type="EMBL" id="BCL60836.1"/>
    </source>
</evidence>
<dbReference type="Pfam" id="PF13176">
    <property type="entry name" value="TPR_7"/>
    <property type="match status" value="1"/>
</dbReference>
<organism evidence="2 3">
    <name type="scientific">Desulfomarina profundi</name>
    <dbReference type="NCBI Taxonomy" id="2772557"/>
    <lineage>
        <taxon>Bacteria</taxon>
        <taxon>Pseudomonadati</taxon>
        <taxon>Thermodesulfobacteriota</taxon>
        <taxon>Desulfobulbia</taxon>
        <taxon>Desulfobulbales</taxon>
        <taxon>Desulfobulbaceae</taxon>
        <taxon>Desulfomarina</taxon>
    </lineage>
</organism>
<proteinExistence type="predicted"/>
<dbReference type="EMBL" id="AP024086">
    <property type="protein sequence ID" value="BCL60836.1"/>
    <property type="molecule type" value="Genomic_DNA"/>
</dbReference>
<dbReference type="Proteomes" id="UP000826725">
    <property type="component" value="Chromosome"/>
</dbReference>
<dbReference type="KEGG" id="dbk:DGMP_15290"/>
<dbReference type="SMART" id="SM00028">
    <property type="entry name" value="TPR"/>
    <property type="match status" value="4"/>
</dbReference>
<dbReference type="PANTHER" id="PTHR12558">
    <property type="entry name" value="CELL DIVISION CYCLE 16,23,27"/>
    <property type="match status" value="1"/>
</dbReference>
<keyword evidence="1" id="KW-0802">TPR repeat</keyword>
<dbReference type="AlphaFoldDB" id="A0A8D5FSY9"/>
<evidence type="ECO:0008006" key="4">
    <source>
        <dbReference type="Google" id="ProtNLM"/>
    </source>
</evidence>
<sequence>MDMGQPDQAIAYFEKALSLDPEEEDLPYIFSYLGSCLKELGRYEEAVQVLKKGLCEDEERPDIHNSLGVCFFKLEMFEKAINHFQRAVELNPASAIDYANLGVNYYRLGKNDSAIEFLTLALTLDDSLGFAKELLEKIATNREKQ</sequence>
<dbReference type="Pfam" id="PF00515">
    <property type="entry name" value="TPR_1"/>
    <property type="match status" value="1"/>
</dbReference>
<accession>A0A8D5FSY9</accession>
<protein>
    <recommendedName>
        <fullName evidence="4">Tetratricopeptide repeat protein</fullName>
    </recommendedName>
</protein>
<feature type="repeat" description="TPR" evidence="1">
    <location>
        <begin position="95"/>
        <end position="128"/>
    </location>
</feature>
<feature type="repeat" description="TPR" evidence="1">
    <location>
        <begin position="27"/>
        <end position="60"/>
    </location>
</feature>
<dbReference type="InterPro" id="IPR019734">
    <property type="entry name" value="TPR_rpt"/>
</dbReference>
<gene>
    <name evidence="2" type="ORF">DGMP_15290</name>
</gene>
<name>A0A8D5FSY9_9BACT</name>
<reference evidence="2" key="1">
    <citation type="submission" date="2020-09" db="EMBL/GenBank/DDBJ databases">
        <title>Desulfogranum mesoprofundum gen. nov., sp. nov., a novel mesophilic, sulfate-reducing chemolithoautotroph isolated from a deep-sea hydrothermal vent chimney in the Suiyo Seamount.</title>
        <authorList>
            <person name="Hashimoto Y."/>
            <person name="Nakagawa S."/>
        </authorList>
    </citation>
    <scope>NUCLEOTIDE SEQUENCE</scope>
    <source>
        <strain evidence="2">KT2</strain>
    </source>
</reference>
<dbReference type="PROSITE" id="PS50005">
    <property type="entry name" value="TPR"/>
    <property type="match status" value="4"/>
</dbReference>